<keyword evidence="4 5" id="KW-0472">Membrane</keyword>
<gene>
    <name evidence="7" type="ORF">UY11_C0005G0050</name>
</gene>
<dbReference type="InterPro" id="IPR007016">
    <property type="entry name" value="O-antigen_ligase-rel_domated"/>
</dbReference>
<keyword evidence="2 5" id="KW-0812">Transmembrane</keyword>
<evidence type="ECO:0000256" key="5">
    <source>
        <dbReference type="SAM" id="Phobius"/>
    </source>
</evidence>
<dbReference type="PANTHER" id="PTHR37422">
    <property type="entry name" value="TEICHURONIC ACID BIOSYNTHESIS PROTEIN TUAE"/>
    <property type="match status" value="1"/>
</dbReference>
<name>A0A0G1TS92_9BACT</name>
<proteinExistence type="predicted"/>
<accession>A0A0G1TS92</accession>
<feature type="transmembrane region" description="Helical" evidence="5">
    <location>
        <begin position="149"/>
        <end position="170"/>
    </location>
</feature>
<feature type="domain" description="O-antigen ligase-related" evidence="6">
    <location>
        <begin position="182"/>
        <end position="306"/>
    </location>
</feature>
<evidence type="ECO:0000259" key="6">
    <source>
        <dbReference type="Pfam" id="PF04932"/>
    </source>
</evidence>
<dbReference type="GO" id="GO:0016020">
    <property type="term" value="C:membrane"/>
    <property type="evidence" value="ECO:0007669"/>
    <property type="project" value="UniProtKB-SubCell"/>
</dbReference>
<comment type="caution">
    <text evidence="7">The sequence shown here is derived from an EMBL/GenBank/DDBJ whole genome shotgun (WGS) entry which is preliminary data.</text>
</comment>
<feature type="transmembrane region" description="Helical" evidence="5">
    <location>
        <begin position="314"/>
        <end position="341"/>
    </location>
</feature>
<dbReference type="PANTHER" id="PTHR37422:SF13">
    <property type="entry name" value="LIPOPOLYSACCHARIDE BIOSYNTHESIS PROTEIN PA4999-RELATED"/>
    <property type="match status" value="1"/>
</dbReference>
<feature type="transmembrane region" description="Helical" evidence="5">
    <location>
        <begin position="289"/>
        <end position="308"/>
    </location>
</feature>
<reference evidence="7 8" key="1">
    <citation type="journal article" date="2015" name="Nature">
        <title>rRNA introns, odd ribosomes, and small enigmatic genomes across a large radiation of phyla.</title>
        <authorList>
            <person name="Brown C.T."/>
            <person name="Hug L.A."/>
            <person name="Thomas B.C."/>
            <person name="Sharon I."/>
            <person name="Castelle C.J."/>
            <person name="Singh A."/>
            <person name="Wilkins M.J."/>
            <person name="Williams K.H."/>
            <person name="Banfield J.F."/>
        </authorList>
    </citation>
    <scope>NUCLEOTIDE SEQUENCE [LARGE SCALE GENOMIC DNA]</scope>
</reference>
<evidence type="ECO:0000256" key="1">
    <source>
        <dbReference type="ARBA" id="ARBA00004141"/>
    </source>
</evidence>
<feature type="transmembrane region" description="Helical" evidence="5">
    <location>
        <begin position="208"/>
        <end position="226"/>
    </location>
</feature>
<dbReference type="AlphaFoldDB" id="A0A0G1TS92"/>
<evidence type="ECO:0000256" key="3">
    <source>
        <dbReference type="ARBA" id="ARBA00022989"/>
    </source>
</evidence>
<protein>
    <recommendedName>
        <fullName evidence="6">O-antigen ligase-related domain-containing protein</fullName>
    </recommendedName>
</protein>
<evidence type="ECO:0000313" key="7">
    <source>
        <dbReference type="EMBL" id="KKU84676.1"/>
    </source>
</evidence>
<feature type="transmembrane region" description="Helical" evidence="5">
    <location>
        <begin position="110"/>
        <end position="129"/>
    </location>
</feature>
<evidence type="ECO:0000256" key="2">
    <source>
        <dbReference type="ARBA" id="ARBA00022692"/>
    </source>
</evidence>
<dbReference type="Pfam" id="PF04932">
    <property type="entry name" value="Wzy_C"/>
    <property type="match status" value="1"/>
</dbReference>
<sequence length="361" mass="40489">MAALALALAFAFGNLYKFSFFSPEVRISALDVVVFVLTLLALPLNFKRYRYLILPIGVFFTLGLVSLILALPVYGWQAIFVGSLYLARWVVYSLFFASIIQLIKSSKIAPLLYSLGLITAILSLGQYFVFPDVRALTVAEWDPHYFRVVGTWLDPGFTGIILVFTLILLVDNPLGWVVVYPALALTYSRSSYLAFLVSMAYLAWKRKGWRFFVKILLLFTLTLTLLPRAPDGEGVKLERTNSIQARIDSWTTAWKIFTQHPILGVGFNTYRYAQGASLKSHAGAGTDSSLLFVAATTGILGLLAYLWYLKRLFYLLALLVHSIFLNSLFYPAVMVWIALLLSVPGFRPGPWPQKPSLSRRG</sequence>
<feature type="transmembrane region" description="Helical" evidence="5">
    <location>
        <begin position="51"/>
        <end position="74"/>
    </location>
</feature>
<keyword evidence="3 5" id="KW-1133">Transmembrane helix</keyword>
<organism evidence="7 8">
    <name type="scientific">Candidatus Amesbacteria bacterium GW2011_GWC2_47_8</name>
    <dbReference type="NCBI Taxonomy" id="1618367"/>
    <lineage>
        <taxon>Bacteria</taxon>
        <taxon>Candidatus Amesiibacteriota</taxon>
    </lineage>
</organism>
<dbReference type="Proteomes" id="UP000034265">
    <property type="component" value="Unassembled WGS sequence"/>
</dbReference>
<evidence type="ECO:0000256" key="4">
    <source>
        <dbReference type="ARBA" id="ARBA00023136"/>
    </source>
</evidence>
<dbReference type="InterPro" id="IPR051533">
    <property type="entry name" value="WaaL-like"/>
</dbReference>
<evidence type="ECO:0000313" key="8">
    <source>
        <dbReference type="Proteomes" id="UP000034265"/>
    </source>
</evidence>
<dbReference type="EMBL" id="LCOT01000005">
    <property type="protein sequence ID" value="KKU84676.1"/>
    <property type="molecule type" value="Genomic_DNA"/>
</dbReference>
<feature type="transmembrane region" description="Helical" evidence="5">
    <location>
        <begin position="27"/>
        <end position="44"/>
    </location>
</feature>
<comment type="subcellular location">
    <subcellularLocation>
        <location evidence="1">Membrane</location>
        <topology evidence="1">Multi-pass membrane protein</topology>
    </subcellularLocation>
</comment>